<feature type="region of interest" description="Disordered" evidence="1">
    <location>
        <begin position="313"/>
        <end position="338"/>
    </location>
</feature>
<dbReference type="Proteomes" id="UP000274822">
    <property type="component" value="Unassembled WGS sequence"/>
</dbReference>
<reference evidence="2 3" key="1">
    <citation type="journal article" date="2018" name="New Phytol.">
        <title>Phylogenomics of Endogonaceae and evolution of mycorrhizas within Mucoromycota.</title>
        <authorList>
            <person name="Chang Y."/>
            <person name="Desiro A."/>
            <person name="Na H."/>
            <person name="Sandor L."/>
            <person name="Lipzen A."/>
            <person name="Clum A."/>
            <person name="Barry K."/>
            <person name="Grigoriev I.V."/>
            <person name="Martin F.M."/>
            <person name="Stajich J.E."/>
            <person name="Smith M.E."/>
            <person name="Bonito G."/>
            <person name="Spatafora J.W."/>
        </authorList>
    </citation>
    <scope>NUCLEOTIDE SEQUENCE [LARGE SCALE GENOMIC DNA]</scope>
    <source>
        <strain evidence="2 3">AD002</strain>
    </source>
</reference>
<proteinExistence type="predicted"/>
<gene>
    <name evidence="2" type="ORF">BC938DRAFT_483610</name>
</gene>
<evidence type="ECO:0000313" key="3">
    <source>
        <dbReference type="Proteomes" id="UP000274822"/>
    </source>
</evidence>
<evidence type="ECO:0000313" key="2">
    <source>
        <dbReference type="EMBL" id="RUS27185.1"/>
    </source>
</evidence>
<name>A0A433QBN6_9FUNG</name>
<keyword evidence="3" id="KW-1185">Reference proteome</keyword>
<accession>A0A433QBN6</accession>
<sequence length="338" mass="38094">MAKEKDVINDEFTFNHMLKVTEPNEENKLVLNLTVRIKGRAILNPVIGYYATDGAHKSLLYDHLTGKKAYGEWSTNEVLHLLLFDQYSSLAALPELDIGIFLADFFLRISLYTIGQSYTVNSKQEAIFKGNLKKIAEALHQEVITNEATSWNFINLFMVEAVATVQKEYSSTRLAVEEQFDGSRGYGRLDYVIFCNDLAVVVTEAKKIEFQKGITQNIVQLHTAIEGPQILYSFYCSLKKRKRDDSSGPEEIYGIVTAGDRWSFLSWSNNEKPVVLISKPYQCNFGDEMAGVTKVLSTIFRILMSQAAKAVQIPSQTDSADSNERASQRVRTTRGPQS</sequence>
<organism evidence="2 3">
    <name type="scientific">Jimgerdemannia flammicorona</name>
    <dbReference type="NCBI Taxonomy" id="994334"/>
    <lineage>
        <taxon>Eukaryota</taxon>
        <taxon>Fungi</taxon>
        <taxon>Fungi incertae sedis</taxon>
        <taxon>Mucoromycota</taxon>
        <taxon>Mucoromycotina</taxon>
        <taxon>Endogonomycetes</taxon>
        <taxon>Endogonales</taxon>
        <taxon>Endogonaceae</taxon>
        <taxon>Jimgerdemannia</taxon>
    </lineage>
</organism>
<protein>
    <submittedName>
        <fullName evidence="2">Uncharacterized protein</fullName>
    </submittedName>
</protein>
<evidence type="ECO:0000256" key="1">
    <source>
        <dbReference type="SAM" id="MobiDB-lite"/>
    </source>
</evidence>
<dbReference type="AlphaFoldDB" id="A0A433QBN6"/>
<dbReference type="EMBL" id="RBNJ01008882">
    <property type="protein sequence ID" value="RUS27185.1"/>
    <property type="molecule type" value="Genomic_DNA"/>
</dbReference>
<comment type="caution">
    <text evidence="2">The sequence shown here is derived from an EMBL/GenBank/DDBJ whole genome shotgun (WGS) entry which is preliminary data.</text>
</comment>